<reference evidence="2" key="1">
    <citation type="submission" date="2017-09" db="EMBL/GenBank/DDBJ databases">
        <title>Depth-based differentiation of microbial function through sediment-hosted aquifers and enrichment of novel symbionts in the deep terrestrial subsurface.</title>
        <authorList>
            <person name="Probst A.J."/>
            <person name="Ladd B."/>
            <person name="Jarett J.K."/>
            <person name="Geller-Mcgrath D.E."/>
            <person name="Sieber C.M.K."/>
            <person name="Emerson J.B."/>
            <person name="Anantharaman K."/>
            <person name="Thomas B.C."/>
            <person name="Malmstrom R."/>
            <person name="Stieglmeier M."/>
            <person name="Klingl A."/>
            <person name="Woyke T."/>
            <person name="Ryan C.M."/>
            <person name="Banfield J.F."/>
        </authorList>
    </citation>
    <scope>NUCLEOTIDE SEQUENCE [LARGE SCALE GENOMIC DNA]</scope>
</reference>
<dbReference type="Proteomes" id="UP000230543">
    <property type="component" value="Unassembled WGS sequence"/>
</dbReference>
<comment type="caution">
    <text evidence="1">The sequence shown here is derived from an EMBL/GenBank/DDBJ whole genome shotgun (WGS) entry which is preliminary data.</text>
</comment>
<organism evidence="1 2">
    <name type="scientific">Candidatus Komeilibacteria bacterium CG10_big_fil_rev_8_21_14_0_10_41_13</name>
    <dbReference type="NCBI Taxonomy" id="1974476"/>
    <lineage>
        <taxon>Bacteria</taxon>
        <taxon>Candidatus Komeiliibacteriota</taxon>
    </lineage>
</organism>
<dbReference type="EMBL" id="PFBO01000119">
    <property type="protein sequence ID" value="PIT90245.1"/>
    <property type="molecule type" value="Genomic_DNA"/>
</dbReference>
<dbReference type="AlphaFoldDB" id="A0A2M6WC18"/>
<evidence type="ECO:0000313" key="2">
    <source>
        <dbReference type="Proteomes" id="UP000230543"/>
    </source>
</evidence>
<protein>
    <submittedName>
        <fullName evidence="1">Uncharacterized protein</fullName>
    </submittedName>
</protein>
<accession>A0A2M6WC18</accession>
<gene>
    <name evidence="1" type="ORF">COU22_03305</name>
</gene>
<proteinExistence type="predicted"/>
<name>A0A2M6WC18_9BACT</name>
<evidence type="ECO:0000313" key="1">
    <source>
        <dbReference type="EMBL" id="PIT90245.1"/>
    </source>
</evidence>
<sequence>MWINSGLTVKKILTTIETSIDSDKNFSPRAWGASESNAIPFYNQPLVPFVGIEGWFLFKKL</sequence>